<dbReference type="AlphaFoldDB" id="A0A4C1SRJ4"/>
<proteinExistence type="predicted"/>
<organism evidence="1 2">
    <name type="scientific">Eumeta variegata</name>
    <name type="common">Bagworm moth</name>
    <name type="synonym">Eumeta japonica</name>
    <dbReference type="NCBI Taxonomy" id="151549"/>
    <lineage>
        <taxon>Eukaryota</taxon>
        <taxon>Metazoa</taxon>
        <taxon>Ecdysozoa</taxon>
        <taxon>Arthropoda</taxon>
        <taxon>Hexapoda</taxon>
        <taxon>Insecta</taxon>
        <taxon>Pterygota</taxon>
        <taxon>Neoptera</taxon>
        <taxon>Endopterygota</taxon>
        <taxon>Lepidoptera</taxon>
        <taxon>Glossata</taxon>
        <taxon>Ditrysia</taxon>
        <taxon>Tineoidea</taxon>
        <taxon>Psychidae</taxon>
        <taxon>Oiketicinae</taxon>
        <taxon>Eumeta</taxon>
    </lineage>
</organism>
<protein>
    <submittedName>
        <fullName evidence="1">Uncharacterized protein</fullName>
    </submittedName>
</protein>
<accession>A0A4C1SRJ4</accession>
<evidence type="ECO:0000313" key="1">
    <source>
        <dbReference type="EMBL" id="GBP04536.1"/>
    </source>
</evidence>
<sequence>MSLFLRHFAFIRTLHQHRLSSVHAGTANGFVFATKTDSRRTISTQPFANASESHLNLKRDNLIWIRTKEVMEYGHRTRADSRANINVDCEREASAEVVIVFVTSGVGSPKPASSRRGGLNSCSGARPNVGAGDIVFASSFFHSERKR</sequence>
<dbReference type="EMBL" id="BGZK01000014">
    <property type="protein sequence ID" value="GBP04536.1"/>
    <property type="molecule type" value="Genomic_DNA"/>
</dbReference>
<keyword evidence="2" id="KW-1185">Reference proteome</keyword>
<dbReference type="Proteomes" id="UP000299102">
    <property type="component" value="Unassembled WGS sequence"/>
</dbReference>
<comment type="caution">
    <text evidence="1">The sequence shown here is derived from an EMBL/GenBank/DDBJ whole genome shotgun (WGS) entry which is preliminary data.</text>
</comment>
<reference evidence="1 2" key="1">
    <citation type="journal article" date="2019" name="Commun. Biol.">
        <title>The bagworm genome reveals a unique fibroin gene that provides high tensile strength.</title>
        <authorList>
            <person name="Kono N."/>
            <person name="Nakamura H."/>
            <person name="Ohtoshi R."/>
            <person name="Tomita M."/>
            <person name="Numata K."/>
            <person name="Arakawa K."/>
        </authorList>
    </citation>
    <scope>NUCLEOTIDE SEQUENCE [LARGE SCALE GENOMIC DNA]</scope>
</reference>
<evidence type="ECO:0000313" key="2">
    <source>
        <dbReference type="Proteomes" id="UP000299102"/>
    </source>
</evidence>
<gene>
    <name evidence="1" type="ORF">EVAR_3901_1</name>
</gene>
<name>A0A4C1SRJ4_EUMVA</name>